<dbReference type="InterPro" id="IPR036525">
    <property type="entry name" value="Tubulin/FtsZ_GTPase_sf"/>
</dbReference>
<name>A0ABX2GY67_9FIRM</name>
<dbReference type="Proteomes" id="UP000821846">
    <property type="component" value="Unassembled WGS sequence"/>
</dbReference>
<comment type="caution">
    <text evidence="1">The sequence shown here is derived from an EMBL/GenBank/DDBJ whole genome shotgun (WGS) entry which is preliminary data.</text>
</comment>
<reference evidence="1 2" key="1">
    <citation type="journal article" date="2020" name="Cell Host Microbe">
        <title>Functional and Genomic Variation between Human-Derived Isolates of Lachnospiraceae Reveals Inter- and Intra-Species Diversity.</title>
        <authorList>
            <person name="Sorbara M.T."/>
            <person name="Littmann E.R."/>
            <person name="Fontana E."/>
            <person name="Moody T.U."/>
            <person name="Kohout C.E."/>
            <person name="Gjonbalaj M."/>
            <person name="Eaton V."/>
            <person name="Seok R."/>
            <person name="Leiner I.M."/>
            <person name="Pamer E.G."/>
        </authorList>
    </citation>
    <scope>NUCLEOTIDE SEQUENCE [LARGE SCALE GENOMIC DNA]</scope>
    <source>
        <strain evidence="1 2">MSK.14.16</strain>
    </source>
</reference>
<protein>
    <recommendedName>
        <fullName evidence="3">Tubulin like</fullName>
    </recommendedName>
</protein>
<keyword evidence="2" id="KW-1185">Reference proteome</keyword>
<evidence type="ECO:0000313" key="2">
    <source>
        <dbReference type="Proteomes" id="UP000821846"/>
    </source>
</evidence>
<dbReference type="EMBL" id="JAAWUZ010000034">
    <property type="protein sequence ID" value="NSG30538.1"/>
    <property type="molecule type" value="Genomic_DNA"/>
</dbReference>
<gene>
    <name evidence="1" type="ORF">HFM93_09665</name>
</gene>
<evidence type="ECO:0008006" key="3">
    <source>
        <dbReference type="Google" id="ProtNLM"/>
    </source>
</evidence>
<sequence>MPIERTDRLELQKILQIGQIDVGNETLFSKRDKLQVSRDHLTLVISSGGSGAAAIREAVRTAKQKLVPDYSTYMKFIMIDSDGKEVTRTTNVIGRSDIEILNISTPGAPERLRHENRGDFFKKFVPEQYDYSKLGPDGAGKDRMTGKIKFYDNAESGNTNDVKFRNIIKSIFSEDWSDKNNLPVDIMILAGLSGGNGSGTFEEIAVHAREACRTAGASAVRVFGYLFLPDTMEAIFRNNQDDLNAIYSNGYAALKELESYMSIPASPGRSEKFFSRDGVTIECNNDKRLFDYPVLISGTYDESKSMMAESIINLSIESDATFSQSSFYSNSAKNRAAYLNGNSLTIGGMLKGDVFPEDSRRYCGIGYAYAAIPDQIVTANVVSNVCQKLYKGSEETQTGETAICFCTEENRMSKSEMETQVRRLFGFEKKEELNSMSFWLQYLNGKLDSSSRLNDNQFPITKRDVIAGNTKTYEQGFNATTRVADGYEEFKNYLKQQAEDFKKNAVQVIKDYGPKAMELLYKGSGPYKDGVPQSYPDISIENMLNTAREELQKVRSKTIARPELTPQFLEFITRAGLTQWKGDFKSAIQHEVKQKIIEKILEPDGAWEKQLINPIKDFINQCKRFADSLETLSNFYKSAGSSLDAQSYEQFRDASQTGNCVNLCDNANVYGWVKENIQRKINAIHLNDVKQNIVNSFIENTVDWVSDVEGKTRKVFDEVMAKSCELGSGAGGTTSITLTATSYFDYVLKQEPQENVASKARELVQGIVRRLSEKSKPALKRVQEAWSITNKFILLPQELEGSQFADPIKKAFADELKDIGDSSTNGLSISSAVSDIVCYQTSVANALCDLVDIGRWEECYNETNDIISRHLCNGEYITKYTERTKNEIEEDKAKKAEESVQRLPLTAKEEILFGTGLSWEHYPPVALRRLEENTKEQEFLSTIFNPIVEYAMKEKLIERKINSAVSSDIYEYVVHLIPDDWKKLNVEDYEEIGPDGRFERGEKLFNYLKNQNPISVKQDQKQITLFDSGIFANPFDFSAARQNRKSKPQIEAQSIIYMKRILRKNTELFLELRETLCRYYDIVKILEFREKDQKYKYQVDKFIRYYQYGVVYSEGDAVWRYMINNKGNTRTLCKFDAVTRRDYSSIEKKLAQKNWEILIAFKDFTGLNFDELDSIVKEKQESGDRNELNTLLEQKGEELRNLERRLKRDFIDPAGEDRTPEEAIRSCLRKINGNDDEEFYVKTLVNMYESLEEFTSFIEPV</sequence>
<dbReference type="InterPro" id="IPR025904">
    <property type="entry name" value="Tubulin-like"/>
</dbReference>
<evidence type="ECO:0000313" key="1">
    <source>
        <dbReference type="EMBL" id="NSG30538.1"/>
    </source>
</evidence>
<dbReference type="Pfam" id="PF13809">
    <property type="entry name" value="Tubulin_2"/>
    <property type="match status" value="1"/>
</dbReference>
<proteinExistence type="predicted"/>
<organism evidence="1 2">
    <name type="scientific">Faecalicatena fissicatena</name>
    <dbReference type="NCBI Taxonomy" id="290055"/>
    <lineage>
        <taxon>Bacteria</taxon>
        <taxon>Bacillati</taxon>
        <taxon>Bacillota</taxon>
        <taxon>Clostridia</taxon>
        <taxon>Lachnospirales</taxon>
        <taxon>Lachnospiraceae</taxon>
        <taxon>Faecalicatena</taxon>
    </lineage>
</organism>
<dbReference type="Gene3D" id="3.40.50.1440">
    <property type="entry name" value="Tubulin/FtsZ, GTPase domain"/>
    <property type="match status" value="1"/>
</dbReference>
<dbReference type="RefSeq" id="WP_173866522.1">
    <property type="nucleotide sequence ID" value="NZ_JAAWUU010000033.1"/>
</dbReference>
<feature type="non-terminal residue" evidence="1">
    <location>
        <position position="1261"/>
    </location>
</feature>
<accession>A0ABX2GY67</accession>